<dbReference type="EMBL" id="JABXWD010000473">
    <property type="protein sequence ID" value="MBV6343175.1"/>
    <property type="molecule type" value="Genomic_DNA"/>
</dbReference>
<dbReference type="CDD" id="cd00090">
    <property type="entry name" value="HTH_ARSR"/>
    <property type="match status" value="1"/>
</dbReference>
<organism evidence="2 3">
    <name type="scientific">Candidatus Magnetobacterium casense</name>
    <dbReference type="NCBI Taxonomy" id="1455061"/>
    <lineage>
        <taxon>Bacteria</taxon>
        <taxon>Pseudomonadati</taxon>
        <taxon>Nitrospirota</taxon>
        <taxon>Thermodesulfovibrionia</taxon>
        <taxon>Thermodesulfovibrionales</taxon>
        <taxon>Candidatus Magnetobacteriaceae</taxon>
        <taxon>Candidatus Magnetobacterium</taxon>
    </lineage>
</organism>
<dbReference type="InterPro" id="IPR011991">
    <property type="entry name" value="ArsR-like_HTH"/>
</dbReference>
<reference evidence="2 3" key="1">
    <citation type="journal article" date="2020" name="J Geophys Res Biogeosci">
        <title>Magnetotaxis as an Adaptation to Enable Bacterial Shuttling of Microbial Sulfur and Sulfur Cycling Across Aquatic Oxic#Anoxic Interfaces.</title>
        <authorList>
            <person name="Li J."/>
            <person name="Liu P."/>
            <person name="Wang J."/>
            <person name="Roberts A.P."/>
            <person name="Pan Y."/>
        </authorList>
    </citation>
    <scope>NUCLEOTIDE SEQUENCE [LARGE SCALE GENOMIC DNA]</scope>
    <source>
        <strain evidence="2 3">MYR-1_YQ</strain>
    </source>
</reference>
<evidence type="ECO:0000259" key="1">
    <source>
        <dbReference type="Pfam" id="PF04492"/>
    </source>
</evidence>
<evidence type="ECO:0000313" key="2">
    <source>
        <dbReference type="EMBL" id="MBV6343175.1"/>
    </source>
</evidence>
<keyword evidence="3" id="KW-1185">Reference proteome</keyword>
<accession>A0ABS6S2W2</accession>
<dbReference type="InterPro" id="IPR006497">
    <property type="entry name" value="Phage_lambda_VrpO_N"/>
</dbReference>
<dbReference type="RefSeq" id="WP_218253780.1">
    <property type="nucleotide sequence ID" value="NZ_JABXWD010000473.1"/>
</dbReference>
<name>A0ABS6S2W2_9BACT</name>
<evidence type="ECO:0000313" key="3">
    <source>
        <dbReference type="Proteomes" id="UP001196980"/>
    </source>
</evidence>
<dbReference type="Proteomes" id="UP001196980">
    <property type="component" value="Unassembled WGS sequence"/>
</dbReference>
<gene>
    <name evidence="2" type="ORF">HWQ67_16465</name>
</gene>
<comment type="caution">
    <text evidence="2">The sequence shown here is derived from an EMBL/GenBank/DDBJ whole genome shotgun (WGS) entry which is preliminary data.</text>
</comment>
<sequence>MARPQFRRLDYDLFERLEMCKLPGCSFQVLLVVIDYTIGYQKQKAAISLTTFQNKTWLSRQSVIAAIKDLEQRHIIQVDRRRTDPREATMYAVNHNGSEWERMKRYIPSTVDLTRGSQADLTRGVVKATILDQSSVLDQTSQVVTSATPTESNLKETIKKELTNINSETIRFFKPPKSPIFGGLNPTTEPSLQDTTRKKKKLLEHLRQSSKPCPVRQLSQELNVPYGTVQCYLSEFKKAGLVTNTERGRWIACSGVAV</sequence>
<protein>
    <submittedName>
        <fullName evidence="2">Replication protein</fullName>
    </submittedName>
</protein>
<dbReference type="Pfam" id="PF04492">
    <property type="entry name" value="Phage_rep_O"/>
    <property type="match status" value="1"/>
</dbReference>
<proteinExistence type="predicted"/>
<feature type="domain" description="Bacteriophage lambda Replication protein O N-terminal" evidence="1">
    <location>
        <begin position="6"/>
        <end position="100"/>
    </location>
</feature>